<dbReference type="EMBL" id="GBRH01262618">
    <property type="protein sequence ID" value="JAD35277.1"/>
    <property type="molecule type" value="Transcribed_RNA"/>
</dbReference>
<name>A0A0A8ZK83_ARUDO</name>
<protein>
    <submittedName>
        <fullName evidence="1">Uncharacterized protein</fullName>
    </submittedName>
</protein>
<accession>A0A0A8ZK83</accession>
<proteinExistence type="predicted"/>
<reference evidence="1" key="1">
    <citation type="submission" date="2014-09" db="EMBL/GenBank/DDBJ databases">
        <authorList>
            <person name="Magalhaes I.L.F."/>
            <person name="Oliveira U."/>
            <person name="Santos F.R."/>
            <person name="Vidigal T.H.D.A."/>
            <person name="Brescovit A.D."/>
            <person name="Santos A.J."/>
        </authorList>
    </citation>
    <scope>NUCLEOTIDE SEQUENCE</scope>
    <source>
        <tissue evidence="1">Shoot tissue taken approximately 20 cm above the soil surface</tissue>
    </source>
</reference>
<evidence type="ECO:0000313" key="1">
    <source>
        <dbReference type="EMBL" id="JAD35277.1"/>
    </source>
</evidence>
<reference evidence="1" key="2">
    <citation type="journal article" date="2015" name="Data Brief">
        <title>Shoot transcriptome of the giant reed, Arundo donax.</title>
        <authorList>
            <person name="Barrero R.A."/>
            <person name="Guerrero F.D."/>
            <person name="Moolhuijzen P."/>
            <person name="Goolsby J.A."/>
            <person name="Tidwell J."/>
            <person name="Bellgard S.E."/>
            <person name="Bellgard M.I."/>
        </authorList>
    </citation>
    <scope>NUCLEOTIDE SEQUENCE</scope>
    <source>
        <tissue evidence="1">Shoot tissue taken approximately 20 cm above the soil surface</tissue>
    </source>
</reference>
<organism evidence="1">
    <name type="scientific">Arundo donax</name>
    <name type="common">Giant reed</name>
    <name type="synonym">Donax arundinaceus</name>
    <dbReference type="NCBI Taxonomy" id="35708"/>
    <lineage>
        <taxon>Eukaryota</taxon>
        <taxon>Viridiplantae</taxon>
        <taxon>Streptophyta</taxon>
        <taxon>Embryophyta</taxon>
        <taxon>Tracheophyta</taxon>
        <taxon>Spermatophyta</taxon>
        <taxon>Magnoliopsida</taxon>
        <taxon>Liliopsida</taxon>
        <taxon>Poales</taxon>
        <taxon>Poaceae</taxon>
        <taxon>PACMAD clade</taxon>
        <taxon>Arundinoideae</taxon>
        <taxon>Arundineae</taxon>
        <taxon>Arundo</taxon>
    </lineage>
</organism>
<dbReference type="AlphaFoldDB" id="A0A0A8ZK83"/>
<sequence>MILNRSVACLSIMLHTTMYKGLFAQQLVQINRNLLV</sequence>